<dbReference type="NCBIfam" id="NF038316">
    <property type="entry name" value="DrmE_fam"/>
    <property type="match status" value="1"/>
</dbReference>
<sequence length="808" mass="94212">MKILARIINKINKSIHPIFDILLDSIINSDYNRKVILLPRRYDIVAWTALWYAAFQLLNKSENTDYNNLSFEKGQKVLFNGVVCKFVSIDLEAKTISLSVKTSKKSEVTHTVPLSKVAKLLPVGPEVPLTITKSWLANIEPIDNPLVADISSSIDIAVITNSNLFNTAYEKIKKTYNEVYSLINCAKLNNDGELTSLDNKYGTGIPACLLSSDVFRLYNFIDSYDILPEYILIDGSKHVLDDMSQFQEMILEKEIPTTVFIEHNEYRNIKNFRDLGFQIIKEEQWNSNLQLSSRTHFNYINHMFRTADNLNISPVVFPNNNLLKAFSMLKDFFSIYRHAGNKIGEIWNEMFYDLYLTALSVIQTEQNINDRTQELTRLFGNHSSYYTLISAQKLINEEKQRLKNQNEKAQYIRDFIKTQAGVKTAVVVKNDYELKKCWDYWRDVLKNNLKYVEIVTPRAFLKGYKPYEKIIITGYLGRKSLNQIIRSYSCDDIYVLLWEHEMKNYFTSYLKSFNKTLSNNRIVQQKTDLLSVSLTPSEIQLINKMEPDKIEFRLNYNLYRNFVATKNDSNVDEAILIEFEGGFYGFFTPSYPFYKISSSQINKGEINTNMLSKTDAKGLEDGDRVIYIRSSSEKIREIVDQELKENNYFYLRETAELWQRALRTKYREKHGNFDELYRVLKRHGLKRNKITVKNWLNRGVIGPANLDDIDIIANATDYQPLKNSLLQVKDSILRLRSAHIQAFSILENEILQNINDSYNQIASGIEIDYRRKLYQSLVVKRFSKKLLKVKKAHVNKIYEGKESYLWQG</sequence>
<evidence type="ECO:0000313" key="3">
    <source>
        <dbReference type="Proteomes" id="UP000199695"/>
    </source>
</evidence>
<reference evidence="2 3" key="1">
    <citation type="submission" date="2016-10" db="EMBL/GenBank/DDBJ databases">
        <authorList>
            <person name="de Groot N.N."/>
        </authorList>
    </citation>
    <scope>NUCLEOTIDE SEQUENCE [LARGE SCALE GENOMIC DNA]</scope>
    <source>
        <strain evidence="2 3">DSM 46701</strain>
    </source>
</reference>
<dbReference type="Pfam" id="PF24957">
    <property type="entry name" value="DrmE_C"/>
    <property type="match status" value="1"/>
</dbReference>
<evidence type="ECO:0000313" key="2">
    <source>
        <dbReference type="EMBL" id="SEN19061.1"/>
    </source>
</evidence>
<evidence type="ECO:0000259" key="1">
    <source>
        <dbReference type="Pfam" id="PF24957"/>
    </source>
</evidence>
<dbReference type="InterPro" id="IPR056666">
    <property type="entry name" value="DrmE_C"/>
</dbReference>
<dbReference type="InterPro" id="IPR049794">
    <property type="entry name" value="DrmE"/>
</dbReference>
<name>A0A1H8EHK8_9BACL</name>
<dbReference type="STRING" id="1173111.SAMN05444955_1073"/>
<organism evidence="2 3">
    <name type="scientific">Lihuaxuella thermophila</name>
    <dbReference type="NCBI Taxonomy" id="1173111"/>
    <lineage>
        <taxon>Bacteria</taxon>
        <taxon>Bacillati</taxon>
        <taxon>Bacillota</taxon>
        <taxon>Bacilli</taxon>
        <taxon>Bacillales</taxon>
        <taxon>Thermoactinomycetaceae</taxon>
        <taxon>Lihuaxuella</taxon>
    </lineage>
</organism>
<dbReference type="Proteomes" id="UP000199695">
    <property type="component" value="Unassembled WGS sequence"/>
</dbReference>
<accession>A0A1H8EHK8</accession>
<protein>
    <recommendedName>
        <fullName evidence="1">DISARM protein DrmE C-terminal domain-containing protein</fullName>
    </recommendedName>
</protein>
<gene>
    <name evidence="2" type="ORF">SAMN05444955_1073</name>
</gene>
<dbReference type="AlphaFoldDB" id="A0A1H8EHK8"/>
<dbReference type="EMBL" id="FOCQ01000007">
    <property type="protein sequence ID" value="SEN19061.1"/>
    <property type="molecule type" value="Genomic_DNA"/>
</dbReference>
<proteinExistence type="predicted"/>
<keyword evidence="3" id="KW-1185">Reference proteome</keyword>
<dbReference type="RefSeq" id="WP_089967633.1">
    <property type="nucleotide sequence ID" value="NZ_FOCQ01000007.1"/>
</dbReference>
<feature type="domain" description="DISARM protein DrmE C-terminal" evidence="1">
    <location>
        <begin position="606"/>
        <end position="741"/>
    </location>
</feature>